<feature type="transmembrane region" description="Helical" evidence="1">
    <location>
        <begin position="135"/>
        <end position="155"/>
    </location>
</feature>
<keyword evidence="1" id="KW-0812">Transmembrane</keyword>
<dbReference type="PANTHER" id="PTHR40465:SF1">
    <property type="entry name" value="DUF6534 DOMAIN-CONTAINING PROTEIN"/>
    <property type="match status" value="1"/>
</dbReference>
<feature type="domain" description="DUF6534" evidence="2">
    <location>
        <begin position="184"/>
        <end position="272"/>
    </location>
</feature>
<feature type="transmembrane region" description="Helical" evidence="1">
    <location>
        <begin position="249"/>
        <end position="268"/>
    </location>
</feature>
<dbReference type="AlphaFoldDB" id="A0A8H6XXA2"/>
<organism evidence="3 4">
    <name type="scientific">Mycena venus</name>
    <dbReference type="NCBI Taxonomy" id="2733690"/>
    <lineage>
        <taxon>Eukaryota</taxon>
        <taxon>Fungi</taxon>
        <taxon>Dikarya</taxon>
        <taxon>Basidiomycota</taxon>
        <taxon>Agaricomycotina</taxon>
        <taxon>Agaricomycetes</taxon>
        <taxon>Agaricomycetidae</taxon>
        <taxon>Agaricales</taxon>
        <taxon>Marasmiineae</taxon>
        <taxon>Mycenaceae</taxon>
        <taxon>Mycena</taxon>
    </lineage>
</organism>
<dbReference type="PANTHER" id="PTHR40465">
    <property type="entry name" value="CHROMOSOME 1, WHOLE GENOME SHOTGUN SEQUENCE"/>
    <property type="match status" value="1"/>
</dbReference>
<evidence type="ECO:0000256" key="1">
    <source>
        <dbReference type="SAM" id="Phobius"/>
    </source>
</evidence>
<keyword evidence="3" id="KW-0378">Hydrolase</keyword>
<sequence>MDPVVALLYGPLLFGGTVALMLSGVVAVQCIIFFKLYPDESGVKTAMVATVWMLDAAQSAFIIASLFYYFVEHFGHVVRQVIPWSMALTILVTVRSPLVKDPVEADGLSTWKAMQTCAVHLFYAQKIYRSSRKNWLLTGPIVCLASLRLLAAVVATAEMLHLGRWDSFHRPYPRLLFTAGLSLSAATDLLITLSLCYYLRKIRKLSSSSVMKSVLDTLTLYTLENGLVTLLTTVGSLVFFVVIPASGLSLALHFVIGKLYPNSLLLLLNTRKELREMHSGGKGSHVDPSQHLASYYADFPHRAPPSPHVNLLPVTMPPAQAYGYRPLFRMSPSRSTVEVKVERTDQRRDSVGTFETDLNVQRAYVSPPRSLGNTSLNWGALP</sequence>
<feature type="transmembrane region" description="Helical" evidence="1">
    <location>
        <begin position="46"/>
        <end position="71"/>
    </location>
</feature>
<reference evidence="3" key="1">
    <citation type="submission" date="2020-05" db="EMBL/GenBank/DDBJ databases">
        <title>Mycena genomes resolve the evolution of fungal bioluminescence.</title>
        <authorList>
            <person name="Tsai I.J."/>
        </authorList>
    </citation>
    <scope>NUCLEOTIDE SEQUENCE</scope>
    <source>
        <strain evidence="3">CCC161011</strain>
    </source>
</reference>
<dbReference type="EMBL" id="JACAZI010000011">
    <property type="protein sequence ID" value="KAF7348857.1"/>
    <property type="molecule type" value="Genomic_DNA"/>
</dbReference>
<keyword evidence="4" id="KW-1185">Reference proteome</keyword>
<evidence type="ECO:0000259" key="2">
    <source>
        <dbReference type="Pfam" id="PF20152"/>
    </source>
</evidence>
<protein>
    <submittedName>
        <fullName evidence="3">Glycoside hydrolase</fullName>
    </submittedName>
</protein>
<feature type="transmembrane region" description="Helical" evidence="1">
    <location>
        <begin position="220"/>
        <end position="243"/>
    </location>
</feature>
<dbReference type="Proteomes" id="UP000620124">
    <property type="component" value="Unassembled WGS sequence"/>
</dbReference>
<evidence type="ECO:0000313" key="4">
    <source>
        <dbReference type="Proteomes" id="UP000620124"/>
    </source>
</evidence>
<dbReference type="InterPro" id="IPR045339">
    <property type="entry name" value="DUF6534"/>
</dbReference>
<dbReference type="OrthoDB" id="3206554at2759"/>
<keyword evidence="1" id="KW-1133">Transmembrane helix</keyword>
<gene>
    <name evidence="3" type="ORF">MVEN_01405800</name>
</gene>
<proteinExistence type="predicted"/>
<feature type="transmembrane region" description="Helical" evidence="1">
    <location>
        <begin position="12"/>
        <end position="34"/>
    </location>
</feature>
<evidence type="ECO:0000313" key="3">
    <source>
        <dbReference type="EMBL" id="KAF7348857.1"/>
    </source>
</evidence>
<dbReference type="Pfam" id="PF20152">
    <property type="entry name" value="DUF6534"/>
    <property type="match status" value="1"/>
</dbReference>
<dbReference type="GO" id="GO:0016787">
    <property type="term" value="F:hydrolase activity"/>
    <property type="evidence" value="ECO:0007669"/>
    <property type="project" value="UniProtKB-KW"/>
</dbReference>
<feature type="transmembrane region" description="Helical" evidence="1">
    <location>
        <begin position="175"/>
        <end position="199"/>
    </location>
</feature>
<name>A0A8H6XXA2_9AGAR</name>
<keyword evidence="1" id="KW-0472">Membrane</keyword>
<comment type="caution">
    <text evidence="3">The sequence shown here is derived from an EMBL/GenBank/DDBJ whole genome shotgun (WGS) entry which is preliminary data.</text>
</comment>
<accession>A0A8H6XXA2</accession>